<protein>
    <submittedName>
        <fullName evidence="1">Uncharacterized protein</fullName>
    </submittedName>
</protein>
<organism evidence="1 2">
    <name type="scientific">Schistosoma margrebowiei</name>
    <dbReference type="NCBI Taxonomy" id="48269"/>
    <lineage>
        <taxon>Eukaryota</taxon>
        <taxon>Metazoa</taxon>
        <taxon>Spiralia</taxon>
        <taxon>Lophotrochozoa</taxon>
        <taxon>Platyhelminthes</taxon>
        <taxon>Trematoda</taxon>
        <taxon>Digenea</taxon>
        <taxon>Strigeidida</taxon>
        <taxon>Schistosomatoidea</taxon>
        <taxon>Schistosomatidae</taxon>
        <taxon>Schistosoma</taxon>
    </lineage>
</organism>
<accession>A0A3P7ZHY0</accession>
<evidence type="ECO:0000313" key="1">
    <source>
        <dbReference type="EMBL" id="VDO99891.1"/>
    </source>
</evidence>
<reference evidence="1 2" key="1">
    <citation type="submission" date="2018-11" db="EMBL/GenBank/DDBJ databases">
        <authorList>
            <consortium name="Pathogen Informatics"/>
        </authorList>
    </citation>
    <scope>NUCLEOTIDE SEQUENCE [LARGE SCALE GENOMIC DNA]</scope>
    <source>
        <strain evidence="1 2">Zambia</strain>
    </source>
</reference>
<gene>
    <name evidence="1" type="ORF">SMRZ_LOCUS12350</name>
</gene>
<dbReference type="AlphaFoldDB" id="A0A3P7ZHY0"/>
<dbReference type="Proteomes" id="UP000277204">
    <property type="component" value="Unassembled WGS sequence"/>
</dbReference>
<proteinExistence type="predicted"/>
<keyword evidence="2" id="KW-1185">Reference proteome</keyword>
<dbReference type="EMBL" id="UZAI01007669">
    <property type="protein sequence ID" value="VDO99891.1"/>
    <property type="molecule type" value="Genomic_DNA"/>
</dbReference>
<name>A0A3P7ZHY0_9TREM</name>
<sequence>MWKRRNQLPVEETIRKIRWKWIGHTLWKSPNCIMRHVLTLNPEWKWKRVRPKNTLCREIEADMKRMNNNWKGLPRTGLDGKCWWLAYASPMMSNRR</sequence>
<evidence type="ECO:0000313" key="2">
    <source>
        <dbReference type="Proteomes" id="UP000277204"/>
    </source>
</evidence>